<dbReference type="HAMAP" id="MF_04144">
    <property type="entry name" value="TERL_LAMBDA"/>
    <property type="match status" value="1"/>
</dbReference>
<protein>
    <submittedName>
        <fullName evidence="4">Phage terminase large subunit family protein</fullName>
    </submittedName>
</protein>
<dbReference type="RefSeq" id="WP_267655285.1">
    <property type="nucleotide sequence ID" value="NZ_JAOVZR010000001.1"/>
</dbReference>
<dbReference type="InterPro" id="IPR046453">
    <property type="entry name" value="GpA_ATPase"/>
</dbReference>
<gene>
    <name evidence="4" type="ORF">OEG84_19625</name>
</gene>
<keyword evidence="5" id="KW-1185">Reference proteome</keyword>
<dbReference type="Gene3D" id="3.40.50.300">
    <property type="entry name" value="P-loop containing nucleotide triphosphate hydrolases"/>
    <property type="match status" value="1"/>
</dbReference>
<dbReference type="SUPFAM" id="SSF52540">
    <property type="entry name" value="P-loop containing nucleoside triphosphate hydrolases"/>
    <property type="match status" value="1"/>
</dbReference>
<feature type="domain" description="Phage terminase large subunit GpA ATPase" evidence="2">
    <location>
        <begin position="36"/>
        <end position="276"/>
    </location>
</feature>
<accession>A0ABT3ZDJ3</accession>
<evidence type="ECO:0000256" key="1">
    <source>
        <dbReference type="SAM" id="MobiDB-lite"/>
    </source>
</evidence>
<sequence length="589" mass="65298">MMNQMRRQALKAAKPPPRMRLSKWIEKEIRLPETVSALPGRVSLYEYQKEIADTISDPAIERVTLVKPVRVGFTTLLTSAIASFIANDPAPILAVLPTDDDCRDYLVSDIEPIFAASPTLSGLLAGDSAEGARDTMLSRRFPGGSLKIVASKSPRNLRRHNVRVLFIDEADAMPPGAEGSPILLAEKRTLSFPDRKIVMGSTPVDAVTSNVLRSYEQSDKRIFEVPCPECGEHNVIMWKDIQWPEGKPSEAYYCAPCCGSVIDEKHKLGMLAAGRWRATAPEVKGHAGFQINALISPLENVAWGKLAAEFLQAKKDPEDLRTFINTILAEGTGDGGEELDEVTLFDSRLPFGLDAIPESVLAITAGCDLQHDRIEITFIGWDRHGVAHVLGHSIIWGRWDDGGTWTDLDELLRTRWRHPFGGTIGVDAACIDAGDGTTMDAAYAFAFPRARRRIMAIKGVGGSRPAITASKQKKGTLWIVGVDGLKTALFDRLKTGQHFKFSNDLDLDWFEQLTGERMTVRYKKGVPIREFVPVSGRRHEALDCVVYATAAYKVLNLNWDRRESELKSEPQMPARPRIVQSKWATGQRN</sequence>
<evidence type="ECO:0000259" key="3">
    <source>
        <dbReference type="Pfam" id="PF20454"/>
    </source>
</evidence>
<feature type="domain" description="Terminase large subunit GpA endonuclease" evidence="3">
    <location>
        <begin position="286"/>
        <end position="558"/>
    </location>
</feature>
<evidence type="ECO:0000313" key="5">
    <source>
        <dbReference type="Proteomes" id="UP001073227"/>
    </source>
</evidence>
<dbReference type="InterPro" id="IPR027417">
    <property type="entry name" value="P-loop_NTPase"/>
</dbReference>
<dbReference type="InterPro" id="IPR008866">
    <property type="entry name" value="Phage_lambda_GpA-like"/>
</dbReference>
<evidence type="ECO:0000313" key="4">
    <source>
        <dbReference type="EMBL" id="MCY0149848.1"/>
    </source>
</evidence>
<comment type="caution">
    <text evidence="4">The sequence shown here is derived from an EMBL/GenBank/DDBJ whole genome shotgun (WGS) entry which is preliminary data.</text>
</comment>
<name>A0ABT3ZDJ3_9HYPH</name>
<dbReference type="Pfam" id="PF05876">
    <property type="entry name" value="GpA_ATPase"/>
    <property type="match status" value="1"/>
</dbReference>
<dbReference type="Pfam" id="PF20454">
    <property type="entry name" value="GpA_nuclease"/>
    <property type="match status" value="1"/>
</dbReference>
<evidence type="ECO:0000259" key="2">
    <source>
        <dbReference type="Pfam" id="PF05876"/>
    </source>
</evidence>
<dbReference type="Proteomes" id="UP001073227">
    <property type="component" value="Unassembled WGS sequence"/>
</dbReference>
<organism evidence="4 5">
    <name type="scientific">Hoeflea algicola</name>
    <dbReference type="NCBI Taxonomy" id="2983763"/>
    <lineage>
        <taxon>Bacteria</taxon>
        <taxon>Pseudomonadati</taxon>
        <taxon>Pseudomonadota</taxon>
        <taxon>Alphaproteobacteria</taxon>
        <taxon>Hyphomicrobiales</taxon>
        <taxon>Rhizobiaceae</taxon>
        <taxon>Hoeflea</taxon>
    </lineage>
</organism>
<dbReference type="EMBL" id="JAOVZR010000001">
    <property type="protein sequence ID" value="MCY0149848.1"/>
    <property type="molecule type" value="Genomic_DNA"/>
</dbReference>
<feature type="region of interest" description="Disordered" evidence="1">
    <location>
        <begin position="565"/>
        <end position="589"/>
    </location>
</feature>
<reference evidence="4" key="1">
    <citation type="submission" date="2022-10" db="EMBL/GenBank/DDBJ databases">
        <title>Hoeflea sp. G2-23, isolated from marine algae.</title>
        <authorList>
            <person name="Kristyanto S."/>
            <person name="Kim J.M."/>
            <person name="Jeon C.O."/>
        </authorList>
    </citation>
    <scope>NUCLEOTIDE SEQUENCE</scope>
    <source>
        <strain evidence="4">G2-23</strain>
    </source>
</reference>
<proteinExistence type="inferred from homology"/>
<dbReference type="InterPro" id="IPR046454">
    <property type="entry name" value="GpA_endonuclease"/>
</dbReference>